<proteinExistence type="predicted"/>
<gene>
    <name evidence="2" type="ORF">CEXT_288621</name>
</gene>
<organism evidence="2 3">
    <name type="scientific">Caerostris extrusa</name>
    <name type="common">Bark spider</name>
    <name type="synonym">Caerostris bankana</name>
    <dbReference type="NCBI Taxonomy" id="172846"/>
    <lineage>
        <taxon>Eukaryota</taxon>
        <taxon>Metazoa</taxon>
        <taxon>Ecdysozoa</taxon>
        <taxon>Arthropoda</taxon>
        <taxon>Chelicerata</taxon>
        <taxon>Arachnida</taxon>
        <taxon>Araneae</taxon>
        <taxon>Araneomorphae</taxon>
        <taxon>Entelegynae</taxon>
        <taxon>Araneoidea</taxon>
        <taxon>Araneidae</taxon>
        <taxon>Caerostris</taxon>
    </lineage>
</organism>
<feature type="region of interest" description="Disordered" evidence="1">
    <location>
        <begin position="96"/>
        <end position="115"/>
    </location>
</feature>
<comment type="caution">
    <text evidence="2">The sequence shown here is derived from an EMBL/GenBank/DDBJ whole genome shotgun (WGS) entry which is preliminary data.</text>
</comment>
<keyword evidence="3" id="KW-1185">Reference proteome</keyword>
<feature type="compositionally biased region" description="Polar residues" evidence="1">
    <location>
        <begin position="96"/>
        <end position="114"/>
    </location>
</feature>
<evidence type="ECO:0000256" key="1">
    <source>
        <dbReference type="SAM" id="MobiDB-lite"/>
    </source>
</evidence>
<name>A0AAV4QGE3_CAEEX</name>
<dbReference type="Proteomes" id="UP001054945">
    <property type="component" value="Unassembled WGS sequence"/>
</dbReference>
<protein>
    <submittedName>
        <fullName evidence="2">Uncharacterized protein</fullName>
    </submittedName>
</protein>
<dbReference type="EMBL" id="BPLR01006211">
    <property type="protein sequence ID" value="GIY08185.1"/>
    <property type="molecule type" value="Genomic_DNA"/>
</dbReference>
<dbReference type="AlphaFoldDB" id="A0AAV4QGE3"/>
<reference evidence="2 3" key="1">
    <citation type="submission" date="2021-06" db="EMBL/GenBank/DDBJ databases">
        <title>Caerostris extrusa draft genome.</title>
        <authorList>
            <person name="Kono N."/>
            <person name="Arakawa K."/>
        </authorList>
    </citation>
    <scope>NUCLEOTIDE SEQUENCE [LARGE SCALE GENOMIC DNA]</scope>
</reference>
<evidence type="ECO:0000313" key="2">
    <source>
        <dbReference type="EMBL" id="GIY08185.1"/>
    </source>
</evidence>
<accession>A0AAV4QGE3</accession>
<evidence type="ECO:0000313" key="3">
    <source>
        <dbReference type="Proteomes" id="UP001054945"/>
    </source>
</evidence>
<sequence length="143" mass="16016">MEKVIQKFCCSPTGGFWRPFCGNGIIKSEASLSNARSRCRPLPEEGAASRQLHKIHFTLILFLTAYPLRMLGNSETLRNSEQFGWNSKFRSSFGTSRGNNSVRMKNDGTSTSVPPTAHARCPLPFPIHGIQKDDPAFYKKRVP</sequence>